<feature type="domain" description="CAAX prenyl protease 2/Lysostaphin resistance protein A-like" evidence="2">
    <location>
        <begin position="106"/>
        <end position="209"/>
    </location>
</feature>
<evidence type="ECO:0000313" key="3">
    <source>
        <dbReference type="EMBL" id="MFD2515236.1"/>
    </source>
</evidence>
<dbReference type="InterPro" id="IPR003675">
    <property type="entry name" value="Rce1/LyrA-like_dom"/>
</dbReference>
<feature type="transmembrane region" description="Helical" evidence="1">
    <location>
        <begin position="7"/>
        <end position="25"/>
    </location>
</feature>
<evidence type="ECO:0000313" key="4">
    <source>
        <dbReference type="Proteomes" id="UP001597544"/>
    </source>
</evidence>
<feature type="transmembrane region" description="Helical" evidence="1">
    <location>
        <begin position="228"/>
        <end position="253"/>
    </location>
</feature>
<evidence type="ECO:0000256" key="1">
    <source>
        <dbReference type="SAM" id="Phobius"/>
    </source>
</evidence>
<protein>
    <submittedName>
        <fullName evidence="3">CPBP family intramembrane glutamic endopeptidase</fullName>
        <ecNumber evidence="3">3.4.-.-</ecNumber>
    </submittedName>
</protein>
<evidence type="ECO:0000259" key="2">
    <source>
        <dbReference type="Pfam" id="PF02517"/>
    </source>
</evidence>
<dbReference type="PANTHER" id="PTHR36435:SF1">
    <property type="entry name" value="CAAX AMINO TERMINAL PROTEASE FAMILY PROTEIN"/>
    <property type="match status" value="1"/>
</dbReference>
<sequence length="270" mass="29697">MTKAFTYSFLLIIVSLMVLALRVPLEASLLPIVERPLISNLLADSTVRVLIVIGLSFFVLQKRLLPFNGLKPFTLSNAQLLLLSVAIILILSYSSYGFYLATTPSILLLFGIGQALIGIMEELLFRGIVFPLLILHFANKKQPIIKAVWLSSLLFGAVHLVGLIRHPENVWGVTNTVIFATGIGFFFACMLLRTGNILVPVFIHFLVDFTNGASALSEVEAVAAVPTLTTVVLTLGVVIGMSLIFIGAGWFLLKRVDREEWLQKAALIRF</sequence>
<proteinExistence type="predicted"/>
<name>A0ABW5INU0_9BACT</name>
<keyword evidence="1" id="KW-1133">Transmembrane helix</keyword>
<dbReference type="Pfam" id="PF02517">
    <property type="entry name" value="Rce1-like"/>
    <property type="match status" value="1"/>
</dbReference>
<dbReference type="RefSeq" id="WP_377509552.1">
    <property type="nucleotide sequence ID" value="NZ_JBHULU010000021.1"/>
</dbReference>
<feature type="transmembrane region" description="Helical" evidence="1">
    <location>
        <begin position="147"/>
        <end position="164"/>
    </location>
</feature>
<keyword evidence="1" id="KW-0472">Membrane</keyword>
<dbReference type="EMBL" id="JBHULU010000021">
    <property type="protein sequence ID" value="MFD2515236.1"/>
    <property type="molecule type" value="Genomic_DNA"/>
</dbReference>
<reference evidence="4" key="1">
    <citation type="journal article" date="2019" name="Int. J. Syst. Evol. Microbiol.">
        <title>The Global Catalogue of Microorganisms (GCM) 10K type strain sequencing project: providing services to taxonomists for standard genome sequencing and annotation.</title>
        <authorList>
            <consortium name="The Broad Institute Genomics Platform"/>
            <consortium name="The Broad Institute Genome Sequencing Center for Infectious Disease"/>
            <person name="Wu L."/>
            <person name="Ma J."/>
        </authorList>
    </citation>
    <scope>NUCLEOTIDE SEQUENCE [LARGE SCALE GENOMIC DNA]</scope>
    <source>
        <strain evidence="4">KCTC 42498</strain>
    </source>
</reference>
<feature type="transmembrane region" description="Helical" evidence="1">
    <location>
        <begin position="197"/>
        <end position="216"/>
    </location>
</feature>
<dbReference type="EC" id="3.4.-.-" evidence="3"/>
<gene>
    <name evidence="3" type="ORF">ACFSRY_15285</name>
</gene>
<dbReference type="Proteomes" id="UP001597544">
    <property type="component" value="Unassembled WGS sequence"/>
</dbReference>
<dbReference type="InterPro" id="IPR052710">
    <property type="entry name" value="CAAX_protease"/>
</dbReference>
<dbReference type="PANTHER" id="PTHR36435">
    <property type="entry name" value="SLR1288 PROTEIN"/>
    <property type="match status" value="1"/>
</dbReference>
<keyword evidence="4" id="KW-1185">Reference proteome</keyword>
<feature type="transmembrane region" description="Helical" evidence="1">
    <location>
        <begin position="170"/>
        <end position="192"/>
    </location>
</feature>
<feature type="transmembrane region" description="Helical" evidence="1">
    <location>
        <begin position="80"/>
        <end position="100"/>
    </location>
</feature>
<feature type="transmembrane region" description="Helical" evidence="1">
    <location>
        <begin position="106"/>
        <end position="135"/>
    </location>
</feature>
<dbReference type="GO" id="GO:0016787">
    <property type="term" value="F:hydrolase activity"/>
    <property type="evidence" value="ECO:0007669"/>
    <property type="project" value="UniProtKB-KW"/>
</dbReference>
<organism evidence="3 4">
    <name type="scientific">Pontibacter locisalis</name>
    <dbReference type="NCBI Taxonomy" id="1719035"/>
    <lineage>
        <taxon>Bacteria</taxon>
        <taxon>Pseudomonadati</taxon>
        <taxon>Bacteroidota</taxon>
        <taxon>Cytophagia</taxon>
        <taxon>Cytophagales</taxon>
        <taxon>Hymenobacteraceae</taxon>
        <taxon>Pontibacter</taxon>
    </lineage>
</organism>
<keyword evidence="3" id="KW-0378">Hydrolase</keyword>
<comment type="caution">
    <text evidence="3">The sequence shown here is derived from an EMBL/GenBank/DDBJ whole genome shotgun (WGS) entry which is preliminary data.</text>
</comment>
<feature type="transmembrane region" description="Helical" evidence="1">
    <location>
        <begin position="37"/>
        <end position="60"/>
    </location>
</feature>
<keyword evidence="1" id="KW-0812">Transmembrane</keyword>
<accession>A0ABW5INU0</accession>